<dbReference type="PANTHER" id="PTHR41368">
    <property type="entry name" value="PROTEIN YGHO"/>
    <property type="match status" value="1"/>
</dbReference>
<dbReference type="EMBL" id="JACQXR010000043">
    <property type="protein sequence ID" value="MBI4726310.1"/>
    <property type="molecule type" value="Genomic_DNA"/>
</dbReference>
<evidence type="ECO:0000313" key="2">
    <source>
        <dbReference type="Proteomes" id="UP000736328"/>
    </source>
</evidence>
<dbReference type="Proteomes" id="UP000736328">
    <property type="component" value="Unassembled WGS sequence"/>
</dbReference>
<proteinExistence type="predicted"/>
<evidence type="ECO:0000313" key="1">
    <source>
        <dbReference type="EMBL" id="MBI4726310.1"/>
    </source>
</evidence>
<reference evidence="1" key="1">
    <citation type="submission" date="2020-07" db="EMBL/GenBank/DDBJ databases">
        <title>Huge and variable diversity of episymbiotic CPR bacteria and DPANN archaea in groundwater ecosystems.</title>
        <authorList>
            <person name="He C.Y."/>
            <person name="Keren R."/>
            <person name="Whittaker M."/>
            <person name="Farag I.F."/>
            <person name="Doudna J."/>
            <person name="Cate J.H.D."/>
            <person name="Banfield J.F."/>
        </authorList>
    </citation>
    <scope>NUCLEOTIDE SEQUENCE</scope>
    <source>
        <strain evidence="1">NC_groundwater_1520_Pr4_B-0.1um_53_5</strain>
    </source>
</reference>
<dbReference type="InterPro" id="IPR039968">
    <property type="entry name" value="BcerS-like"/>
</dbReference>
<gene>
    <name evidence="1" type="ORF">HY768_03640</name>
</gene>
<organism evidence="1 2">
    <name type="scientific">candidate division TA06 bacterium</name>
    <dbReference type="NCBI Taxonomy" id="2250710"/>
    <lineage>
        <taxon>Bacteria</taxon>
        <taxon>Bacteria division TA06</taxon>
    </lineage>
</organism>
<comment type="caution">
    <text evidence="1">The sequence shown here is derived from an EMBL/GenBank/DDBJ whole genome shotgun (WGS) entry which is preliminary data.</text>
</comment>
<dbReference type="PANTHER" id="PTHR41368:SF1">
    <property type="entry name" value="PROTEIN YGHO"/>
    <property type="match status" value="1"/>
</dbReference>
<evidence type="ECO:0008006" key="3">
    <source>
        <dbReference type="Google" id="ProtNLM"/>
    </source>
</evidence>
<dbReference type="AlphaFoldDB" id="A0A933I7Z1"/>
<accession>A0A933I7Z1</accession>
<protein>
    <recommendedName>
        <fullName evidence="3">N-acetyltransferase</fullName>
    </recommendedName>
</protein>
<name>A0A933I7Z1_UNCT6</name>
<sequence length="126" mass="14308">MPDLLVKAVESEKELEQFIKLPWTIYRNNPNWVPPLIAEQRKMLDPGHNPFFQHARAAYFLAVKDGEYLGRISAHVDDNSNKFHGEKCGFFGFFESVDDLNVAKALFTAKNQNAFPAGRTKGNNLP</sequence>
<dbReference type="SUPFAM" id="SSF55729">
    <property type="entry name" value="Acyl-CoA N-acyltransferases (Nat)"/>
    <property type="match status" value="1"/>
</dbReference>
<dbReference type="InterPro" id="IPR016181">
    <property type="entry name" value="Acyl_CoA_acyltransferase"/>
</dbReference>